<organism evidence="1 2">
    <name type="scientific">Agrobacterium pusense</name>
    <dbReference type="NCBI Taxonomy" id="648995"/>
    <lineage>
        <taxon>Bacteria</taxon>
        <taxon>Pseudomonadati</taxon>
        <taxon>Pseudomonadota</taxon>
        <taxon>Alphaproteobacteria</taxon>
        <taxon>Hyphomicrobiales</taxon>
        <taxon>Rhizobiaceae</taxon>
        <taxon>Rhizobium/Agrobacterium group</taxon>
        <taxon>Agrobacterium</taxon>
    </lineage>
</organism>
<proteinExistence type="predicted"/>
<reference evidence="1 2" key="1">
    <citation type="journal article" date="2013" name="Genome Announc.">
        <title>Complete Genome Sequence of the Sesbania Symbiont and Rice Growth-Promoting Endophyte Rhizobium sp. Strain IRBG74.</title>
        <authorList>
            <person name="Crook M.B."/>
            <person name="Mitra S."/>
            <person name="Ane J.M."/>
            <person name="Sadowsky M.J."/>
            <person name="Gyaneshwar P."/>
        </authorList>
    </citation>
    <scope>NUCLEOTIDE SEQUENCE [LARGE SCALE GENOMIC DNA]</scope>
    <source>
        <strain evidence="1 2">IRBG74</strain>
        <plasmid evidence="2">IRBL74_p</plasmid>
    </source>
</reference>
<name>U4Q3P9_9HYPH</name>
<dbReference type="Proteomes" id="UP000016944">
    <property type="component" value="Plasmid IRBL74_p"/>
</dbReference>
<sequence>MSERNDRGFDLLVAAYIDARTAWQATSEPNGDLISEGTTFEALESASLALLRYQCFTLEVIRRKITVILASPDLYAMIREDEDEAGGVLRVFLSSLVPR</sequence>
<evidence type="ECO:0000313" key="1">
    <source>
        <dbReference type="EMBL" id="CDI11932.1"/>
    </source>
</evidence>
<geneLocation type="plasmid" evidence="1 2">
    <name>IRBL74_p</name>
</geneLocation>
<protein>
    <submittedName>
        <fullName evidence="1">Uncharacterized protein</fullName>
    </submittedName>
</protein>
<accession>U4Q3P9</accession>
<dbReference type="HOGENOM" id="CLU_2318210_0_0_5"/>
<dbReference type="RefSeq" id="WP_022557237.1">
    <property type="nucleotide sequence ID" value="NC_022536.1"/>
</dbReference>
<keyword evidence="1" id="KW-0614">Plasmid</keyword>
<gene>
    <name evidence="1" type="ORF">BN877_p0203</name>
</gene>
<dbReference type="KEGG" id="rir:BN877_p0203"/>
<dbReference type="AlphaFoldDB" id="U4Q3P9"/>
<dbReference type="EMBL" id="HG518324">
    <property type="protein sequence ID" value="CDI11932.1"/>
    <property type="molecule type" value="Genomic_DNA"/>
</dbReference>
<evidence type="ECO:0000313" key="2">
    <source>
        <dbReference type="Proteomes" id="UP000016944"/>
    </source>
</evidence>